<dbReference type="PROSITE" id="PS00622">
    <property type="entry name" value="HTH_LUXR_1"/>
    <property type="match status" value="1"/>
</dbReference>
<dbReference type="InterPro" id="IPR011006">
    <property type="entry name" value="CheY-like_superfamily"/>
</dbReference>
<dbReference type="Proteomes" id="UP001499852">
    <property type="component" value="Unassembled WGS sequence"/>
</dbReference>
<name>A0ABP9PFN2_9BACT</name>
<keyword evidence="1 3" id="KW-0597">Phosphoprotein</keyword>
<dbReference type="PANTHER" id="PTHR43214">
    <property type="entry name" value="TWO-COMPONENT RESPONSE REGULATOR"/>
    <property type="match status" value="1"/>
</dbReference>
<evidence type="ECO:0000256" key="1">
    <source>
        <dbReference type="ARBA" id="ARBA00022553"/>
    </source>
</evidence>
<dbReference type="InterPro" id="IPR039420">
    <property type="entry name" value="WalR-like"/>
</dbReference>
<accession>A0ABP9PFN2</accession>
<dbReference type="RefSeq" id="WP_345737878.1">
    <property type="nucleotide sequence ID" value="NZ_BAABIA010000008.1"/>
</dbReference>
<dbReference type="Pfam" id="PF00072">
    <property type="entry name" value="Response_reg"/>
    <property type="match status" value="1"/>
</dbReference>
<dbReference type="SUPFAM" id="SSF46894">
    <property type="entry name" value="C-terminal effector domain of the bipartite response regulators"/>
    <property type="match status" value="1"/>
</dbReference>
<dbReference type="InterPro" id="IPR058245">
    <property type="entry name" value="NreC/VraR/RcsB-like_REC"/>
</dbReference>
<feature type="modified residue" description="4-aspartylphosphate" evidence="3">
    <location>
        <position position="54"/>
    </location>
</feature>
<dbReference type="PROSITE" id="PS50043">
    <property type="entry name" value="HTH_LUXR_2"/>
    <property type="match status" value="1"/>
</dbReference>
<dbReference type="EMBL" id="BAABIA010000008">
    <property type="protein sequence ID" value="GAA5145414.1"/>
    <property type="molecule type" value="Genomic_DNA"/>
</dbReference>
<evidence type="ECO:0000256" key="3">
    <source>
        <dbReference type="PROSITE-ProRule" id="PRU00169"/>
    </source>
</evidence>
<dbReference type="PANTHER" id="PTHR43214:SF43">
    <property type="entry name" value="TWO-COMPONENT RESPONSE REGULATOR"/>
    <property type="match status" value="1"/>
</dbReference>
<feature type="domain" description="Response regulatory" evidence="5">
    <location>
        <begin position="3"/>
        <end position="119"/>
    </location>
</feature>
<evidence type="ECO:0000313" key="7">
    <source>
        <dbReference type="Proteomes" id="UP001499852"/>
    </source>
</evidence>
<dbReference type="PRINTS" id="PR00038">
    <property type="entry name" value="HTHLUXR"/>
</dbReference>
<evidence type="ECO:0000256" key="2">
    <source>
        <dbReference type="ARBA" id="ARBA00023125"/>
    </source>
</evidence>
<dbReference type="SUPFAM" id="SSF52172">
    <property type="entry name" value="CheY-like"/>
    <property type="match status" value="1"/>
</dbReference>
<protein>
    <submittedName>
        <fullName evidence="6">Response regulator transcription factor</fullName>
    </submittedName>
</protein>
<evidence type="ECO:0000259" key="5">
    <source>
        <dbReference type="PROSITE" id="PS50110"/>
    </source>
</evidence>
<evidence type="ECO:0000313" key="6">
    <source>
        <dbReference type="EMBL" id="GAA5145414.1"/>
    </source>
</evidence>
<keyword evidence="7" id="KW-1185">Reference proteome</keyword>
<dbReference type="Pfam" id="PF00196">
    <property type="entry name" value="GerE"/>
    <property type="match status" value="1"/>
</dbReference>
<dbReference type="CDD" id="cd06170">
    <property type="entry name" value="LuxR_C_like"/>
    <property type="match status" value="1"/>
</dbReference>
<reference evidence="7" key="1">
    <citation type="journal article" date="2019" name="Int. J. Syst. Evol. Microbiol.">
        <title>The Global Catalogue of Microorganisms (GCM) 10K type strain sequencing project: providing services to taxonomists for standard genome sequencing and annotation.</title>
        <authorList>
            <consortium name="The Broad Institute Genomics Platform"/>
            <consortium name="The Broad Institute Genome Sequencing Center for Infectious Disease"/>
            <person name="Wu L."/>
            <person name="Ma J."/>
        </authorList>
    </citation>
    <scope>NUCLEOTIDE SEQUENCE [LARGE SCALE GENOMIC DNA]</scope>
    <source>
        <strain evidence="7">JCM 18053</strain>
    </source>
</reference>
<dbReference type="PROSITE" id="PS50110">
    <property type="entry name" value="RESPONSE_REGULATORY"/>
    <property type="match status" value="1"/>
</dbReference>
<dbReference type="InterPro" id="IPR000792">
    <property type="entry name" value="Tscrpt_reg_LuxR_C"/>
</dbReference>
<gene>
    <name evidence="6" type="ORF">GCM10023213_36980</name>
</gene>
<evidence type="ECO:0000259" key="4">
    <source>
        <dbReference type="PROSITE" id="PS50043"/>
    </source>
</evidence>
<comment type="caution">
    <text evidence="6">The sequence shown here is derived from an EMBL/GenBank/DDBJ whole genome shotgun (WGS) entry which is preliminary data.</text>
</comment>
<feature type="domain" description="HTH luxR-type" evidence="4">
    <location>
        <begin position="143"/>
        <end position="208"/>
    </location>
</feature>
<dbReference type="SMART" id="SM00448">
    <property type="entry name" value="REC"/>
    <property type="match status" value="1"/>
</dbReference>
<dbReference type="Gene3D" id="3.40.50.2300">
    <property type="match status" value="1"/>
</dbReference>
<proteinExistence type="predicted"/>
<organism evidence="6 7">
    <name type="scientific">Prosthecobacter algae</name>
    <dbReference type="NCBI Taxonomy" id="1144682"/>
    <lineage>
        <taxon>Bacteria</taxon>
        <taxon>Pseudomonadati</taxon>
        <taxon>Verrucomicrobiota</taxon>
        <taxon>Verrucomicrobiia</taxon>
        <taxon>Verrucomicrobiales</taxon>
        <taxon>Verrucomicrobiaceae</taxon>
        <taxon>Prosthecobacter</taxon>
    </lineage>
</organism>
<sequence length="214" mass="23387">MKRLLLIDDHPIMRHGLAQLIRAEDGLDVCGEAGNARDGLAAVEKLKPDLVVIDLTLPDKNGLELLKDIQALHPGTLCLVLSMHDEAMYGERALRAGARGYIMKEAAADHLITAARKVLSGGIYVSDSMTSRMMEQVIGHRAKAASLESLTDRELEVLEMIGQGVATKHIAERLCISVRTVEAHRAHIKDKLAITEGAALVRYAVQWVEGRTKV</sequence>
<dbReference type="CDD" id="cd17535">
    <property type="entry name" value="REC_NarL-like"/>
    <property type="match status" value="1"/>
</dbReference>
<keyword evidence="2" id="KW-0238">DNA-binding</keyword>
<dbReference type="InterPro" id="IPR001789">
    <property type="entry name" value="Sig_transdc_resp-reg_receiver"/>
</dbReference>
<dbReference type="SMART" id="SM00421">
    <property type="entry name" value="HTH_LUXR"/>
    <property type="match status" value="1"/>
</dbReference>
<dbReference type="InterPro" id="IPR016032">
    <property type="entry name" value="Sig_transdc_resp-reg_C-effctor"/>
</dbReference>